<sequence>MSRVPEFEQYTAAMRNRTAELMCFEAIGYVRGWCDARGVGAGEAIDFGHAFAVLVAAGGSRPNIADAWTNWCHGRDIGAGPGFECTRPTALHP</sequence>
<dbReference type="EMBL" id="CP109441">
    <property type="protein sequence ID" value="WUV46707.1"/>
    <property type="molecule type" value="Genomic_DNA"/>
</dbReference>
<dbReference type="Proteomes" id="UP001432062">
    <property type="component" value="Chromosome"/>
</dbReference>
<reference evidence="1" key="1">
    <citation type="submission" date="2022-10" db="EMBL/GenBank/DDBJ databases">
        <title>The complete genomes of actinobacterial strains from the NBC collection.</title>
        <authorList>
            <person name="Joergensen T.S."/>
            <person name="Alvarez Arevalo M."/>
            <person name="Sterndorff E.B."/>
            <person name="Faurdal D."/>
            <person name="Vuksanovic O."/>
            <person name="Mourched A.-S."/>
            <person name="Charusanti P."/>
            <person name="Shaw S."/>
            <person name="Blin K."/>
            <person name="Weber T."/>
        </authorList>
    </citation>
    <scope>NUCLEOTIDE SEQUENCE</scope>
    <source>
        <strain evidence="1">NBC_01482</strain>
    </source>
</reference>
<proteinExistence type="predicted"/>
<dbReference type="RefSeq" id="WP_329410684.1">
    <property type="nucleotide sequence ID" value="NZ_CP109441.1"/>
</dbReference>
<keyword evidence="2" id="KW-1185">Reference proteome</keyword>
<name>A0ABZ1YTV2_9NOCA</name>
<accession>A0ABZ1YTV2</accession>
<organism evidence="1 2">
    <name type="scientific">Nocardia vinacea</name>
    <dbReference type="NCBI Taxonomy" id="96468"/>
    <lineage>
        <taxon>Bacteria</taxon>
        <taxon>Bacillati</taxon>
        <taxon>Actinomycetota</taxon>
        <taxon>Actinomycetes</taxon>
        <taxon>Mycobacteriales</taxon>
        <taxon>Nocardiaceae</taxon>
        <taxon>Nocardia</taxon>
    </lineage>
</organism>
<evidence type="ECO:0000313" key="1">
    <source>
        <dbReference type="EMBL" id="WUV46707.1"/>
    </source>
</evidence>
<gene>
    <name evidence="1" type="ORF">OG563_00130</name>
</gene>
<evidence type="ECO:0000313" key="2">
    <source>
        <dbReference type="Proteomes" id="UP001432062"/>
    </source>
</evidence>
<protein>
    <submittedName>
        <fullName evidence="1">Uncharacterized protein</fullName>
    </submittedName>
</protein>